<dbReference type="InterPro" id="IPR020069">
    <property type="entry name" value="Ribosomal_bL9_C"/>
</dbReference>
<evidence type="ECO:0000256" key="3">
    <source>
        <dbReference type="ARBA" id="ARBA00022884"/>
    </source>
</evidence>
<dbReference type="EMBL" id="UOEW01000029">
    <property type="protein sequence ID" value="VAW33364.1"/>
    <property type="molecule type" value="Genomic_DNA"/>
</dbReference>
<evidence type="ECO:0000256" key="2">
    <source>
        <dbReference type="ARBA" id="ARBA00022730"/>
    </source>
</evidence>
<evidence type="ECO:0000313" key="7">
    <source>
        <dbReference type="EMBL" id="VAW33364.1"/>
    </source>
</evidence>
<evidence type="ECO:0000256" key="1">
    <source>
        <dbReference type="ARBA" id="ARBA00010605"/>
    </source>
</evidence>
<dbReference type="Gene3D" id="3.10.430.100">
    <property type="entry name" value="Ribosomal protein L9, C-terminal domain"/>
    <property type="match status" value="1"/>
</dbReference>
<dbReference type="Pfam" id="PF03948">
    <property type="entry name" value="Ribosomal_L9_C"/>
    <property type="match status" value="1"/>
</dbReference>
<keyword evidence="4 7" id="KW-0689">Ribosomal protein</keyword>
<dbReference type="Gene3D" id="3.40.5.10">
    <property type="entry name" value="Ribosomal protein L9, N-terminal domain"/>
    <property type="match status" value="1"/>
</dbReference>
<evidence type="ECO:0000256" key="4">
    <source>
        <dbReference type="ARBA" id="ARBA00022980"/>
    </source>
</evidence>
<dbReference type="InterPro" id="IPR009027">
    <property type="entry name" value="Ribosomal_bL9/RNase_H1_N"/>
</dbReference>
<comment type="similarity">
    <text evidence="1">Belongs to the bacterial ribosomal protein bL9 family.</text>
</comment>
<dbReference type="GO" id="GO:0006412">
    <property type="term" value="P:translation"/>
    <property type="evidence" value="ECO:0007669"/>
    <property type="project" value="InterPro"/>
</dbReference>
<dbReference type="GO" id="GO:0003735">
    <property type="term" value="F:structural constituent of ribosome"/>
    <property type="evidence" value="ECO:0007669"/>
    <property type="project" value="InterPro"/>
</dbReference>
<keyword evidence="5" id="KW-0687">Ribonucleoprotein</keyword>
<dbReference type="InterPro" id="IPR000244">
    <property type="entry name" value="Ribosomal_bL9"/>
</dbReference>
<evidence type="ECO:0000259" key="6">
    <source>
        <dbReference type="PROSITE" id="PS00651"/>
    </source>
</evidence>
<dbReference type="InterPro" id="IPR020594">
    <property type="entry name" value="Ribosomal_bL9_bac/chp"/>
</dbReference>
<dbReference type="InterPro" id="IPR036935">
    <property type="entry name" value="Ribosomal_bL9_N_sf"/>
</dbReference>
<dbReference type="GO" id="GO:1990904">
    <property type="term" value="C:ribonucleoprotein complex"/>
    <property type="evidence" value="ECO:0007669"/>
    <property type="project" value="UniProtKB-KW"/>
</dbReference>
<keyword evidence="3" id="KW-0694">RNA-binding</keyword>
<name>A0A3B0VP06_9ZZZZ</name>
<keyword evidence="2" id="KW-0699">rRNA-binding</keyword>
<accession>A0A3B0VP06</accession>
<feature type="domain" description="Ribosomal protein L9" evidence="6">
    <location>
        <begin position="13"/>
        <end position="40"/>
    </location>
</feature>
<dbReference type="HAMAP" id="MF_00503">
    <property type="entry name" value="Ribosomal_bL9"/>
    <property type="match status" value="1"/>
</dbReference>
<dbReference type="GO" id="GO:0005840">
    <property type="term" value="C:ribosome"/>
    <property type="evidence" value="ECO:0007669"/>
    <property type="project" value="UniProtKB-KW"/>
</dbReference>
<dbReference type="InterPro" id="IPR036791">
    <property type="entry name" value="Ribosomal_bL9_C_sf"/>
</dbReference>
<organism evidence="7">
    <name type="scientific">hydrothermal vent metagenome</name>
    <dbReference type="NCBI Taxonomy" id="652676"/>
    <lineage>
        <taxon>unclassified sequences</taxon>
        <taxon>metagenomes</taxon>
        <taxon>ecological metagenomes</taxon>
    </lineage>
</organism>
<dbReference type="PANTHER" id="PTHR21368">
    <property type="entry name" value="50S RIBOSOMAL PROTEIN L9"/>
    <property type="match status" value="1"/>
</dbReference>
<proteinExistence type="inferred from homology"/>
<reference evidence="7" key="1">
    <citation type="submission" date="2018-06" db="EMBL/GenBank/DDBJ databases">
        <authorList>
            <person name="Zhirakovskaya E."/>
        </authorList>
    </citation>
    <scope>NUCLEOTIDE SEQUENCE</scope>
</reference>
<dbReference type="AlphaFoldDB" id="A0A3B0VP06"/>
<dbReference type="PROSITE" id="PS00651">
    <property type="entry name" value="RIBOSOMAL_L9"/>
    <property type="match status" value="1"/>
</dbReference>
<protein>
    <submittedName>
        <fullName evidence="7">LSU ribosomal protein L9p</fullName>
    </submittedName>
</protein>
<dbReference type="GO" id="GO:0019843">
    <property type="term" value="F:rRNA binding"/>
    <property type="evidence" value="ECO:0007669"/>
    <property type="project" value="UniProtKB-KW"/>
</dbReference>
<dbReference type="Pfam" id="PF01281">
    <property type="entry name" value="Ribosomal_L9_N"/>
    <property type="match status" value="1"/>
</dbReference>
<dbReference type="NCBIfam" id="TIGR00158">
    <property type="entry name" value="L9"/>
    <property type="match status" value="1"/>
</dbReference>
<dbReference type="SUPFAM" id="SSF55658">
    <property type="entry name" value="L9 N-domain-like"/>
    <property type="match status" value="1"/>
</dbReference>
<dbReference type="InterPro" id="IPR020070">
    <property type="entry name" value="Ribosomal_bL9_N"/>
</dbReference>
<gene>
    <name evidence="7" type="ORF">MNBD_GAMMA01-1560</name>
</gene>
<dbReference type="SUPFAM" id="SSF55653">
    <property type="entry name" value="Ribosomal protein L9 C-domain"/>
    <property type="match status" value="1"/>
</dbReference>
<evidence type="ECO:0000256" key="5">
    <source>
        <dbReference type="ARBA" id="ARBA00023274"/>
    </source>
</evidence>
<sequence length="150" mass="16187">MQVILLQTVQNLGELGEIVNVKPGFARNFLIPQAKASMATEANIKRFEERKSELVAKEKDSLAAANARAESIEGLEITITSNASPEGKLYGSIGPREIAEKLTQNGFPVDKSEVIMSDGPIREAGDIEIGLSFHADVNATFKLSVEGEET</sequence>